<gene>
    <name evidence="1" type="primary">srp72_2</name>
    <name evidence="1" type="ORF">IWQ62_005654</name>
</gene>
<dbReference type="SUPFAM" id="SSF48452">
    <property type="entry name" value="TPR-like"/>
    <property type="match status" value="1"/>
</dbReference>
<dbReference type="Pfam" id="PF12895">
    <property type="entry name" value="ANAPC3"/>
    <property type="match status" value="1"/>
</dbReference>
<dbReference type="GO" id="GO:0043022">
    <property type="term" value="F:ribosome binding"/>
    <property type="evidence" value="ECO:0007669"/>
    <property type="project" value="TreeGrafter"/>
</dbReference>
<name>A0A9W8AJB3_9FUNG</name>
<dbReference type="Proteomes" id="UP001150925">
    <property type="component" value="Unassembled WGS sequence"/>
</dbReference>
<feature type="non-terminal residue" evidence="1">
    <location>
        <position position="125"/>
    </location>
</feature>
<accession>A0A9W8AJB3</accession>
<evidence type="ECO:0000313" key="2">
    <source>
        <dbReference type="Proteomes" id="UP001150925"/>
    </source>
</evidence>
<evidence type="ECO:0000313" key="1">
    <source>
        <dbReference type="EMBL" id="KAJ1954875.1"/>
    </source>
</evidence>
<dbReference type="GO" id="GO:0008312">
    <property type="term" value="F:7S RNA binding"/>
    <property type="evidence" value="ECO:0007669"/>
    <property type="project" value="TreeGrafter"/>
</dbReference>
<protein>
    <submittedName>
        <fullName evidence="1">Srp72p</fullName>
    </submittedName>
</protein>
<dbReference type="EMBL" id="JANBPY010002466">
    <property type="protein sequence ID" value="KAJ1954875.1"/>
    <property type="molecule type" value="Genomic_DNA"/>
</dbReference>
<dbReference type="GO" id="GO:0006614">
    <property type="term" value="P:SRP-dependent cotranslational protein targeting to membrane"/>
    <property type="evidence" value="ECO:0007669"/>
    <property type="project" value="InterPro"/>
</dbReference>
<dbReference type="PANTHER" id="PTHR14094:SF9">
    <property type="entry name" value="SIGNAL RECOGNITION PARTICLE SUBUNIT SRP72"/>
    <property type="match status" value="1"/>
</dbReference>
<dbReference type="PANTHER" id="PTHR14094">
    <property type="entry name" value="SIGNAL RECOGNITION PARTICLE 72"/>
    <property type="match status" value="1"/>
</dbReference>
<comment type="caution">
    <text evidence="1">The sequence shown here is derived from an EMBL/GenBank/DDBJ whole genome shotgun (WGS) entry which is preliminary data.</text>
</comment>
<dbReference type="OrthoDB" id="5421607at2759"/>
<dbReference type="AlphaFoldDB" id="A0A9W8AJB3"/>
<reference evidence="1" key="1">
    <citation type="submission" date="2022-07" db="EMBL/GenBank/DDBJ databases">
        <title>Phylogenomic reconstructions and comparative analyses of Kickxellomycotina fungi.</title>
        <authorList>
            <person name="Reynolds N.K."/>
            <person name="Stajich J.E."/>
            <person name="Barry K."/>
            <person name="Grigoriev I.V."/>
            <person name="Crous P."/>
            <person name="Smith M.E."/>
        </authorList>
    </citation>
    <scope>NUCLEOTIDE SEQUENCE</scope>
    <source>
        <strain evidence="1">RSA 1196</strain>
    </source>
</reference>
<dbReference type="Gene3D" id="1.25.40.10">
    <property type="entry name" value="Tetratricopeptide repeat domain"/>
    <property type="match status" value="1"/>
</dbReference>
<proteinExistence type="predicted"/>
<organism evidence="1 2">
    <name type="scientific">Dispira parvispora</name>
    <dbReference type="NCBI Taxonomy" id="1520584"/>
    <lineage>
        <taxon>Eukaryota</taxon>
        <taxon>Fungi</taxon>
        <taxon>Fungi incertae sedis</taxon>
        <taxon>Zoopagomycota</taxon>
        <taxon>Kickxellomycotina</taxon>
        <taxon>Dimargaritomycetes</taxon>
        <taxon>Dimargaritales</taxon>
        <taxon>Dimargaritaceae</taxon>
        <taxon>Dispira</taxon>
    </lineage>
</organism>
<dbReference type="InterPro" id="IPR011990">
    <property type="entry name" value="TPR-like_helical_dom_sf"/>
</dbReference>
<dbReference type="InterPro" id="IPR026270">
    <property type="entry name" value="SRP72"/>
</dbReference>
<dbReference type="GO" id="GO:0005786">
    <property type="term" value="C:signal recognition particle, endoplasmic reticulum targeting"/>
    <property type="evidence" value="ECO:0007669"/>
    <property type="project" value="TreeGrafter"/>
</dbReference>
<keyword evidence="2" id="KW-1185">Reference proteome</keyword>
<sequence>MSTHTALFAQIATAVDQGEFDQAVTLCDEVLSKDPRDGDAYQVQIACLVRQDKYHPALACVTRAEKNGHKNTFLFEKAYCQYRTEQLPAALQTLKRLEKRATSDPNLVPSCRKLAAQIAYRQGEY</sequence>